<evidence type="ECO:0000313" key="8">
    <source>
        <dbReference type="EMBL" id="KAF5336237.1"/>
    </source>
</evidence>
<dbReference type="CDD" id="cd00067">
    <property type="entry name" value="GAL4"/>
    <property type="match status" value="1"/>
</dbReference>
<proteinExistence type="predicted"/>
<keyword evidence="4" id="KW-0804">Transcription</keyword>
<dbReference type="PROSITE" id="PS50048">
    <property type="entry name" value="ZN2_CY6_FUNGAL_2"/>
    <property type="match status" value="1"/>
</dbReference>
<dbReference type="SMART" id="SM00066">
    <property type="entry name" value="GAL4"/>
    <property type="match status" value="1"/>
</dbReference>
<dbReference type="GO" id="GO:0006351">
    <property type="term" value="P:DNA-templated transcription"/>
    <property type="evidence" value="ECO:0007669"/>
    <property type="project" value="InterPro"/>
</dbReference>
<accession>A0A8H5FH00</accession>
<organism evidence="8 9">
    <name type="scientific">Tetrapyrgos nigripes</name>
    <dbReference type="NCBI Taxonomy" id="182062"/>
    <lineage>
        <taxon>Eukaryota</taxon>
        <taxon>Fungi</taxon>
        <taxon>Dikarya</taxon>
        <taxon>Basidiomycota</taxon>
        <taxon>Agaricomycotina</taxon>
        <taxon>Agaricomycetes</taxon>
        <taxon>Agaricomycetidae</taxon>
        <taxon>Agaricales</taxon>
        <taxon>Marasmiineae</taxon>
        <taxon>Marasmiaceae</taxon>
        <taxon>Tetrapyrgos</taxon>
    </lineage>
</organism>
<evidence type="ECO:0000256" key="2">
    <source>
        <dbReference type="ARBA" id="ARBA00023015"/>
    </source>
</evidence>
<evidence type="ECO:0000256" key="6">
    <source>
        <dbReference type="SAM" id="MobiDB-lite"/>
    </source>
</evidence>
<keyword evidence="5" id="KW-0539">Nucleus</keyword>
<evidence type="ECO:0000259" key="7">
    <source>
        <dbReference type="PROSITE" id="PS50048"/>
    </source>
</evidence>
<gene>
    <name evidence="8" type="ORF">D9758_014368</name>
</gene>
<feature type="compositionally biased region" description="Pro residues" evidence="6">
    <location>
        <begin position="77"/>
        <end position="108"/>
    </location>
</feature>
<dbReference type="Gene3D" id="4.10.240.10">
    <property type="entry name" value="Zn(2)-C6 fungal-type DNA-binding domain"/>
    <property type="match status" value="1"/>
</dbReference>
<feature type="domain" description="Zn(2)-C6 fungal-type" evidence="7">
    <location>
        <begin position="188"/>
        <end position="222"/>
    </location>
</feature>
<reference evidence="8 9" key="1">
    <citation type="journal article" date="2020" name="ISME J.">
        <title>Uncovering the hidden diversity of litter-decomposition mechanisms in mushroom-forming fungi.</title>
        <authorList>
            <person name="Floudas D."/>
            <person name="Bentzer J."/>
            <person name="Ahren D."/>
            <person name="Johansson T."/>
            <person name="Persson P."/>
            <person name="Tunlid A."/>
        </authorList>
    </citation>
    <scope>NUCLEOTIDE SEQUENCE [LARGE SCALE GENOMIC DNA]</scope>
    <source>
        <strain evidence="8 9">CBS 291.85</strain>
    </source>
</reference>
<dbReference type="AlphaFoldDB" id="A0A8H5FH00"/>
<sequence>MAEDSNPPSPMPASEPQPPPTSKPSSASSKKPRQRKQSDQKPPTPDPPSQPSPPVLHPYPPYYMNHPYPINGAPYQQHPPPYPTQSPTPGMHPPPPPHAYPYPIPASPHPYYTYQYPPPQPVVMYGAPPPHQPPQDPAAPSPAPQSASGAKRKRKSSKDKGSDDEAPAGSDAKAGGSDVKKRTKTQRACDSCRTRKIRCDVIPDSDPAVCQHCKQYNFDCTFFLPITETRFKKKKMEEEAEKERLDSTKSSHPEARRDVGVLGLTSTTHLLHSQATISSRHYQGYDARYNHSFEVTTDGQGLIQVQKPANEDKSHALHKPPDYRIEREVVEQLVNAYFTEVAPLLPVITQQEFLSHSTPPPILLYSMCLVAAARREVPQQVFDSIRYLVNSIMKTDDVLSTASIVNVQALLILCMTGDCHSQFVPTALSALWIRLGTAIRMAQDLGLHRCESVNQINVEMRRRLWGACLICDRWTSLTYGHPYMIDIQDCDARLPSSGDPNDLYMDELVRLSIILGRVLKAIYTQVDFFLILGRRTDAISSPAGLTVATDDMLNQIVADLETWRVNLPENLQFRGPETPKAGGLLYLLYVCVSMMFWRVFMRISYSCPAHLKFGLTVEQWSNLVTHTGQAIDWLDANESVYDVWLLVAYAAASCGFVQYHTFVRRKDAGAEAKLRKLRDSVRRWEKSISPDHMSARRKAGLFSLQDLFERFSSSVVLTISPFPYLVCFPQQTAEIIALLFEATQGPPVPMEAPALNPTGGVTPKQPLGGLDYRKDPSRPGGGVFVASGRAKGNYQDLPAGTIASDDDESEGEAAATTVPASSASVFPTNNHDLKHSNLSNPNLGFLLSSPFAPRLDPSTPPSISTPNTPTLARTLVPTLVNAQLAGQSVAPGSASMVNFTPLGPANLNPAMNAQSVPNNQVINILDTPQAPNTLVEFAMADNGFLEGIPTSMFDWGQWDSFFARFNSQGTVEAAHQVAQALGQQPPR</sequence>
<dbReference type="InterPro" id="IPR036864">
    <property type="entry name" value="Zn2-C6_fun-type_DNA-bd_sf"/>
</dbReference>
<dbReference type="SUPFAM" id="SSF57701">
    <property type="entry name" value="Zn2/Cys6 DNA-binding domain"/>
    <property type="match status" value="1"/>
</dbReference>
<evidence type="ECO:0000256" key="5">
    <source>
        <dbReference type="ARBA" id="ARBA00023242"/>
    </source>
</evidence>
<dbReference type="GO" id="GO:0003677">
    <property type="term" value="F:DNA binding"/>
    <property type="evidence" value="ECO:0007669"/>
    <property type="project" value="UniProtKB-KW"/>
</dbReference>
<name>A0A8H5FH00_9AGAR</name>
<dbReference type="SMART" id="SM00906">
    <property type="entry name" value="Fungal_trans"/>
    <property type="match status" value="1"/>
</dbReference>
<keyword evidence="2" id="KW-0805">Transcription regulation</keyword>
<keyword evidence="1" id="KW-0479">Metal-binding</keyword>
<feature type="compositionally biased region" description="Pro residues" evidence="6">
    <location>
        <begin position="7"/>
        <end position="22"/>
    </location>
</feature>
<feature type="compositionally biased region" description="Polar residues" evidence="6">
    <location>
        <begin position="826"/>
        <end position="837"/>
    </location>
</feature>
<dbReference type="PROSITE" id="PS00463">
    <property type="entry name" value="ZN2_CY6_FUNGAL_1"/>
    <property type="match status" value="1"/>
</dbReference>
<feature type="region of interest" description="Disordered" evidence="6">
    <location>
        <begin position="796"/>
        <end position="837"/>
    </location>
</feature>
<feature type="compositionally biased region" description="Pro residues" evidence="6">
    <location>
        <begin position="116"/>
        <end position="143"/>
    </location>
</feature>
<keyword evidence="9" id="KW-1185">Reference proteome</keyword>
<keyword evidence="3" id="KW-0238">DNA-binding</keyword>
<dbReference type="OrthoDB" id="4161332at2759"/>
<dbReference type="CDD" id="cd12148">
    <property type="entry name" value="fungal_TF_MHR"/>
    <property type="match status" value="1"/>
</dbReference>
<dbReference type="GO" id="GO:0008270">
    <property type="term" value="F:zinc ion binding"/>
    <property type="evidence" value="ECO:0007669"/>
    <property type="project" value="InterPro"/>
</dbReference>
<evidence type="ECO:0000256" key="4">
    <source>
        <dbReference type="ARBA" id="ARBA00023163"/>
    </source>
</evidence>
<dbReference type="Pfam" id="PF00172">
    <property type="entry name" value="Zn_clus"/>
    <property type="match status" value="1"/>
</dbReference>
<dbReference type="EMBL" id="JAACJM010000230">
    <property type="protein sequence ID" value="KAF5336237.1"/>
    <property type="molecule type" value="Genomic_DNA"/>
</dbReference>
<evidence type="ECO:0000313" key="9">
    <source>
        <dbReference type="Proteomes" id="UP000559256"/>
    </source>
</evidence>
<feature type="compositionally biased region" description="Pro residues" evidence="6">
    <location>
        <begin position="42"/>
        <end position="61"/>
    </location>
</feature>
<feature type="compositionally biased region" description="Low complexity" evidence="6">
    <location>
        <begin position="813"/>
        <end position="825"/>
    </location>
</feature>
<evidence type="ECO:0000256" key="1">
    <source>
        <dbReference type="ARBA" id="ARBA00022723"/>
    </source>
</evidence>
<dbReference type="GO" id="GO:0000981">
    <property type="term" value="F:DNA-binding transcription factor activity, RNA polymerase II-specific"/>
    <property type="evidence" value="ECO:0007669"/>
    <property type="project" value="InterPro"/>
</dbReference>
<evidence type="ECO:0000256" key="3">
    <source>
        <dbReference type="ARBA" id="ARBA00023125"/>
    </source>
</evidence>
<comment type="caution">
    <text evidence="8">The sequence shown here is derived from an EMBL/GenBank/DDBJ whole genome shotgun (WGS) entry which is preliminary data.</text>
</comment>
<feature type="region of interest" description="Disordered" evidence="6">
    <location>
        <begin position="1"/>
        <end position="187"/>
    </location>
</feature>
<dbReference type="Proteomes" id="UP000559256">
    <property type="component" value="Unassembled WGS sequence"/>
</dbReference>
<protein>
    <recommendedName>
        <fullName evidence="7">Zn(2)-C6 fungal-type domain-containing protein</fullName>
    </recommendedName>
</protein>
<dbReference type="InterPro" id="IPR050797">
    <property type="entry name" value="Carb_Metab_Trans_Reg"/>
</dbReference>
<dbReference type="InterPro" id="IPR007219">
    <property type="entry name" value="XnlR_reg_dom"/>
</dbReference>
<dbReference type="PANTHER" id="PTHR31668:SF26">
    <property type="entry name" value="GLUCOSE TRANSPORT TRANSCRIPTION REGULATOR RGT1-RELATED"/>
    <property type="match status" value="1"/>
</dbReference>
<dbReference type="Pfam" id="PF04082">
    <property type="entry name" value="Fungal_trans"/>
    <property type="match status" value="1"/>
</dbReference>
<dbReference type="PANTHER" id="PTHR31668">
    <property type="entry name" value="GLUCOSE TRANSPORT TRANSCRIPTION REGULATOR RGT1-RELATED-RELATED"/>
    <property type="match status" value="1"/>
</dbReference>
<dbReference type="InterPro" id="IPR001138">
    <property type="entry name" value="Zn2Cys6_DnaBD"/>
</dbReference>